<protein>
    <submittedName>
        <fullName evidence="2">Uncharacterized protein</fullName>
    </submittedName>
</protein>
<evidence type="ECO:0000313" key="3">
    <source>
        <dbReference type="Proteomes" id="UP000813462"/>
    </source>
</evidence>
<dbReference type="PANTHER" id="PTHR48104">
    <property type="entry name" value="METACASPASE-4"/>
    <property type="match status" value="1"/>
</dbReference>
<proteinExistence type="inferred from homology"/>
<evidence type="ECO:0000256" key="1">
    <source>
        <dbReference type="ARBA" id="ARBA00009005"/>
    </source>
</evidence>
<reference evidence="2" key="1">
    <citation type="journal article" date="2021" name="Front. Plant Sci.">
        <title>Chromosome-Scale Genome Assembly for Chinese Sour Jujube and Insights Into Its Genome Evolution and Domestication Signature.</title>
        <authorList>
            <person name="Shen L.-Y."/>
            <person name="Luo H."/>
            <person name="Wang X.-L."/>
            <person name="Wang X.-M."/>
            <person name="Qiu X.-J."/>
            <person name="Liu H."/>
            <person name="Zhou S.-S."/>
            <person name="Jia K.-H."/>
            <person name="Nie S."/>
            <person name="Bao Y.-T."/>
            <person name="Zhang R.-G."/>
            <person name="Yun Q.-Z."/>
            <person name="Chai Y.-H."/>
            <person name="Lu J.-Y."/>
            <person name="Li Y."/>
            <person name="Zhao S.-W."/>
            <person name="Mao J.-F."/>
            <person name="Jia S.-G."/>
            <person name="Mao Y.-M."/>
        </authorList>
    </citation>
    <scope>NUCLEOTIDE SEQUENCE</scope>
    <source>
        <strain evidence="2">AT0</strain>
        <tissue evidence="2">Leaf</tissue>
    </source>
</reference>
<dbReference type="InterPro" id="IPR050452">
    <property type="entry name" value="Metacaspase"/>
</dbReference>
<dbReference type="EMBL" id="JAEACU010000009">
    <property type="protein sequence ID" value="KAH7518602.1"/>
    <property type="molecule type" value="Genomic_DNA"/>
</dbReference>
<dbReference type="GO" id="GO:0005737">
    <property type="term" value="C:cytoplasm"/>
    <property type="evidence" value="ECO:0007669"/>
    <property type="project" value="TreeGrafter"/>
</dbReference>
<sequence>MVAMAGLAAEGLTYDKVVGQSADLFTLQRFSFNTLCKYCELQCSLNFASLPITSCDELICIFASCIVYSSECNASRVRKCLKATMPWHNMRILLTIQCAVCNSITRVQTADYPLVQARHYSINHAANQQFNTPTSPVSRHIPVKSYGFPGASSYAYGYAYGYGYGYYPPPPRPAPFTMPPPFPYGKRRAVLCGISYVGTEGFPLRGIRNNITYMKSFLVEKMGFPNQSILVLTGGHALTGVTTCSFIRAVQNEPVLTYGSLLRGTKSAFHEAKNGIPLQFGPFNSILMAPVHISKVTILLPTLLLF</sequence>
<accession>A0A978UUQ2</accession>
<organism evidence="2 3">
    <name type="scientific">Ziziphus jujuba var. spinosa</name>
    <dbReference type="NCBI Taxonomy" id="714518"/>
    <lineage>
        <taxon>Eukaryota</taxon>
        <taxon>Viridiplantae</taxon>
        <taxon>Streptophyta</taxon>
        <taxon>Embryophyta</taxon>
        <taxon>Tracheophyta</taxon>
        <taxon>Spermatophyta</taxon>
        <taxon>Magnoliopsida</taxon>
        <taxon>eudicotyledons</taxon>
        <taxon>Gunneridae</taxon>
        <taxon>Pentapetalae</taxon>
        <taxon>rosids</taxon>
        <taxon>fabids</taxon>
        <taxon>Rosales</taxon>
        <taxon>Rhamnaceae</taxon>
        <taxon>Paliureae</taxon>
        <taxon>Ziziphus</taxon>
    </lineage>
</organism>
<evidence type="ECO:0000313" key="2">
    <source>
        <dbReference type="EMBL" id="KAH7518602.1"/>
    </source>
</evidence>
<dbReference type="Proteomes" id="UP000813462">
    <property type="component" value="Unassembled WGS sequence"/>
</dbReference>
<comment type="similarity">
    <text evidence="1">Belongs to the peptidase C14B family.</text>
</comment>
<dbReference type="PANTHER" id="PTHR48104:SF17">
    <property type="entry name" value="METACASPASE-3"/>
    <property type="match status" value="1"/>
</dbReference>
<dbReference type="AlphaFoldDB" id="A0A978UUQ2"/>
<dbReference type="GO" id="GO:0006508">
    <property type="term" value="P:proteolysis"/>
    <property type="evidence" value="ECO:0007669"/>
    <property type="project" value="TreeGrafter"/>
</dbReference>
<dbReference type="Gene3D" id="3.40.50.12660">
    <property type="match status" value="1"/>
</dbReference>
<name>A0A978UUQ2_ZIZJJ</name>
<dbReference type="GO" id="GO:0004197">
    <property type="term" value="F:cysteine-type endopeptidase activity"/>
    <property type="evidence" value="ECO:0007669"/>
    <property type="project" value="TreeGrafter"/>
</dbReference>
<gene>
    <name evidence="2" type="ORF">FEM48_Zijuj09G0188700</name>
</gene>
<comment type="caution">
    <text evidence="2">The sequence shown here is derived from an EMBL/GenBank/DDBJ whole genome shotgun (WGS) entry which is preliminary data.</text>
</comment>